<proteinExistence type="predicted"/>
<evidence type="ECO:0000256" key="5">
    <source>
        <dbReference type="ARBA" id="ARBA00023065"/>
    </source>
</evidence>
<comment type="caution">
    <text evidence="10">The sequence shown here is derived from an EMBL/GenBank/DDBJ whole genome shotgun (WGS) entry which is preliminary data.</text>
</comment>
<reference evidence="10 11" key="1">
    <citation type="submission" date="2019-03" db="EMBL/GenBank/DDBJ databases">
        <title>Freshwater and sediment microbial communities from various areas in North America, analyzing microbe dynamics in response to fracking.</title>
        <authorList>
            <person name="Lamendella R."/>
        </authorList>
    </citation>
    <scope>NUCLEOTIDE SEQUENCE [LARGE SCALE GENOMIC DNA]</scope>
    <source>
        <strain evidence="10 11">114D</strain>
    </source>
</reference>
<dbReference type="Gene3D" id="1.10.287.70">
    <property type="match status" value="1"/>
</dbReference>
<evidence type="ECO:0000256" key="4">
    <source>
        <dbReference type="ARBA" id="ARBA00022989"/>
    </source>
</evidence>
<dbReference type="GO" id="GO:0015271">
    <property type="term" value="F:outward rectifier potassium channel activity"/>
    <property type="evidence" value="ECO:0007669"/>
    <property type="project" value="TreeGrafter"/>
</dbReference>
<dbReference type="OrthoDB" id="9799090at2"/>
<dbReference type="EMBL" id="SNWI01000012">
    <property type="protein sequence ID" value="TDN96294.1"/>
    <property type="molecule type" value="Genomic_DNA"/>
</dbReference>
<keyword evidence="4 8" id="KW-1133">Transmembrane helix</keyword>
<feature type="transmembrane region" description="Helical" evidence="8">
    <location>
        <begin position="16"/>
        <end position="35"/>
    </location>
</feature>
<dbReference type="Pfam" id="PF07885">
    <property type="entry name" value="Ion_trans_2"/>
    <property type="match status" value="1"/>
</dbReference>
<gene>
    <name evidence="10" type="ORF">DET52_112121</name>
</gene>
<dbReference type="GO" id="GO:0005886">
    <property type="term" value="C:plasma membrane"/>
    <property type="evidence" value="ECO:0007669"/>
    <property type="project" value="TreeGrafter"/>
</dbReference>
<keyword evidence="2" id="KW-0813">Transport</keyword>
<dbReference type="Proteomes" id="UP000294848">
    <property type="component" value="Unassembled WGS sequence"/>
</dbReference>
<keyword evidence="5" id="KW-0406">Ion transport</keyword>
<dbReference type="InterPro" id="IPR003280">
    <property type="entry name" value="2pore_dom_K_chnl"/>
</dbReference>
<dbReference type="PANTHER" id="PTHR11003:SF291">
    <property type="entry name" value="IP11374P"/>
    <property type="match status" value="1"/>
</dbReference>
<feature type="transmembrane region" description="Helical" evidence="8">
    <location>
        <begin position="68"/>
        <end position="89"/>
    </location>
</feature>
<comment type="subcellular location">
    <subcellularLocation>
        <location evidence="1">Membrane</location>
        <topology evidence="1">Multi-pass membrane protein</topology>
    </subcellularLocation>
</comment>
<keyword evidence="6 8" id="KW-0472">Membrane</keyword>
<evidence type="ECO:0000256" key="8">
    <source>
        <dbReference type="SAM" id="Phobius"/>
    </source>
</evidence>
<keyword evidence="3 8" id="KW-0812">Transmembrane</keyword>
<evidence type="ECO:0000259" key="9">
    <source>
        <dbReference type="Pfam" id="PF07885"/>
    </source>
</evidence>
<evidence type="ECO:0000256" key="6">
    <source>
        <dbReference type="ARBA" id="ARBA00023136"/>
    </source>
</evidence>
<protein>
    <submittedName>
        <fullName evidence="10">Ion channel</fullName>
    </submittedName>
</protein>
<dbReference type="SUPFAM" id="SSF81324">
    <property type="entry name" value="Voltage-gated potassium channels"/>
    <property type="match status" value="1"/>
</dbReference>
<dbReference type="GO" id="GO:0030322">
    <property type="term" value="P:stabilization of membrane potential"/>
    <property type="evidence" value="ECO:0007669"/>
    <property type="project" value="TreeGrafter"/>
</dbReference>
<dbReference type="PANTHER" id="PTHR11003">
    <property type="entry name" value="POTASSIUM CHANNEL, SUBFAMILY K"/>
    <property type="match status" value="1"/>
</dbReference>
<accession>A0A4R6GP96</accession>
<evidence type="ECO:0000256" key="2">
    <source>
        <dbReference type="ARBA" id="ARBA00022448"/>
    </source>
</evidence>
<evidence type="ECO:0000256" key="3">
    <source>
        <dbReference type="ARBA" id="ARBA00022692"/>
    </source>
</evidence>
<dbReference type="GO" id="GO:0022841">
    <property type="term" value="F:potassium ion leak channel activity"/>
    <property type="evidence" value="ECO:0007669"/>
    <property type="project" value="TreeGrafter"/>
</dbReference>
<evidence type="ECO:0000313" key="11">
    <source>
        <dbReference type="Proteomes" id="UP000294848"/>
    </source>
</evidence>
<evidence type="ECO:0000256" key="1">
    <source>
        <dbReference type="ARBA" id="ARBA00004141"/>
    </source>
</evidence>
<dbReference type="AlphaFoldDB" id="A0A4R6GP96"/>
<organism evidence="10 11">
    <name type="scientific">Sunxiuqinia elliptica</name>
    <dbReference type="NCBI Taxonomy" id="655355"/>
    <lineage>
        <taxon>Bacteria</taxon>
        <taxon>Pseudomonadati</taxon>
        <taxon>Bacteroidota</taxon>
        <taxon>Bacteroidia</taxon>
        <taxon>Marinilabiliales</taxon>
        <taxon>Prolixibacteraceae</taxon>
        <taxon>Sunxiuqinia</taxon>
    </lineage>
</organism>
<evidence type="ECO:0000256" key="7">
    <source>
        <dbReference type="ARBA" id="ARBA00023303"/>
    </source>
</evidence>
<keyword evidence="7" id="KW-0407">Ion channel</keyword>
<sequence length="116" mass="13543">MFRAIILFLKEKSYRNLVISTLVTLLNGTLVYHFVEGWRWLDSFYFSVITLTTVGYGDFSPQTDFGKLFTTLYILTGIGIILGFVNAIYDNRLKHGRKIRALKKQKEEERKGDKRK</sequence>
<feature type="domain" description="Potassium channel" evidence="9">
    <location>
        <begin position="21"/>
        <end position="88"/>
    </location>
</feature>
<name>A0A4R6GP96_9BACT</name>
<evidence type="ECO:0000313" key="10">
    <source>
        <dbReference type="EMBL" id="TDN96294.1"/>
    </source>
</evidence>
<dbReference type="InterPro" id="IPR013099">
    <property type="entry name" value="K_chnl_dom"/>
</dbReference>